<dbReference type="Proteomes" id="UP001597452">
    <property type="component" value="Unassembled WGS sequence"/>
</dbReference>
<dbReference type="Pfam" id="PF00578">
    <property type="entry name" value="AhpC-TSA"/>
    <property type="match status" value="1"/>
</dbReference>
<dbReference type="InterPro" id="IPR050553">
    <property type="entry name" value="Thioredoxin_ResA/DsbE_sf"/>
</dbReference>
<dbReference type="SUPFAM" id="SSF52833">
    <property type="entry name" value="Thioredoxin-like"/>
    <property type="match status" value="1"/>
</dbReference>
<proteinExistence type="predicted"/>
<dbReference type="PANTHER" id="PTHR42852:SF1">
    <property type="entry name" value="THIOREDOXIN-LIKE PROTEIN YNEN"/>
    <property type="match status" value="1"/>
</dbReference>
<keyword evidence="1" id="KW-1015">Disulfide bond</keyword>
<evidence type="ECO:0000256" key="2">
    <source>
        <dbReference type="SAM" id="MobiDB-lite"/>
    </source>
</evidence>
<dbReference type="PANTHER" id="PTHR42852">
    <property type="entry name" value="THIOL:DISULFIDE INTERCHANGE PROTEIN DSBE"/>
    <property type="match status" value="1"/>
</dbReference>
<name>A0ABW5Q9J6_9BACI</name>
<dbReference type="Gene3D" id="3.40.30.10">
    <property type="entry name" value="Glutaredoxin"/>
    <property type="match status" value="1"/>
</dbReference>
<protein>
    <submittedName>
        <fullName evidence="4">TlpA family protein disulfide reductase</fullName>
    </submittedName>
</protein>
<feature type="domain" description="Thioredoxin" evidence="3">
    <location>
        <begin position="54"/>
        <end position="190"/>
    </location>
</feature>
<dbReference type="PROSITE" id="PS51352">
    <property type="entry name" value="THIOREDOXIN_2"/>
    <property type="match status" value="1"/>
</dbReference>
<evidence type="ECO:0000256" key="1">
    <source>
        <dbReference type="ARBA" id="ARBA00023157"/>
    </source>
</evidence>
<dbReference type="CDD" id="cd02966">
    <property type="entry name" value="TlpA_like_family"/>
    <property type="match status" value="1"/>
</dbReference>
<keyword evidence="5" id="KW-1185">Reference proteome</keyword>
<reference evidence="5" key="1">
    <citation type="journal article" date="2019" name="Int. J. Syst. Evol. Microbiol.">
        <title>The Global Catalogue of Microorganisms (GCM) 10K type strain sequencing project: providing services to taxonomists for standard genome sequencing and annotation.</title>
        <authorList>
            <consortium name="The Broad Institute Genomics Platform"/>
            <consortium name="The Broad Institute Genome Sequencing Center for Infectious Disease"/>
            <person name="Wu L."/>
            <person name="Ma J."/>
        </authorList>
    </citation>
    <scope>NUCLEOTIDE SEQUENCE [LARGE SCALE GENOMIC DNA]</scope>
    <source>
        <strain evidence="5">TISTR 1571</strain>
    </source>
</reference>
<dbReference type="InterPro" id="IPR017937">
    <property type="entry name" value="Thioredoxin_CS"/>
</dbReference>
<dbReference type="InterPro" id="IPR036249">
    <property type="entry name" value="Thioredoxin-like_sf"/>
</dbReference>
<evidence type="ECO:0000313" key="4">
    <source>
        <dbReference type="EMBL" id="MFD2638417.1"/>
    </source>
</evidence>
<dbReference type="InterPro" id="IPR013766">
    <property type="entry name" value="Thioredoxin_domain"/>
</dbReference>
<dbReference type="RefSeq" id="WP_054751327.1">
    <property type="nucleotide sequence ID" value="NZ_JBHUMZ010000016.1"/>
</dbReference>
<evidence type="ECO:0000313" key="5">
    <source>
        <dbReference type="Proteomes" id="UP001597452"/>
    </source>
</evidence>
<accession>A0ABW5Q9J6</accession>
<comment type="caution">
    <text evidence="4">The sequence shown here is derived from an EMBL/GenBank/DDBJ whole genome shotgun (WGS) entry which is preliminary data.</text>
</comment>
<feature type="region of interest" description="Disordered" evidence="2">
    <location>
        <begin position="30"/>
        <end position="51"/>
    </location>
</feature>
<dbReference type="PROSITE" id="PS00194">
    <property type="entry name" value="THIOREDOXIN_1"/>
    <property type="match status" value="1"/>
</dbReference>
<gene>
    <name evidence="4" type="ORF">ACFSW4_06035</name>
</gene>
<evidence type="ECO:0000259" key="3">
    <source>
        <dbReference type="PROSITE" id="PS51352"/>
    </source>
</evidence>
<dbReference type="InterPro" id="IPR000866">
    <property type="entry name" value="AhpC/TSA"/>
</dbReference>
<organism evidence="4 5">
    <name type="scientific">Piscibacillus salipiscarius</name>
    <dbReference type="NCBI Taxonomy" id="299480"/>
    <lineage>
        <taxon>Bacteria</taxon>
        <taxon>Bacillati</taxon>
        <taxon>Bacillota</taxon>
        <taxon>Bacilli</taxon>
        <taxon>Bacillales</taxon>
        <taxon>Bacillaceae</taxon>
        <taxon>Piscibacillus</taxon>
    </lineage>
</organism>
<dbReference type="EMBL" id="JBHUMZ010000016">
    <property type="protein sequence ID" value="MFD2638417.1"/>
    <property type="molecule type" value="Genomic_DNA"/>
</dbReference>
<sequence>MKKYIILAVLIVMFGWAVYDFVQSNETNQEQDDSGFMISSEPNAENTEESKVGLDIGSKAPDFELENLQGETVKLSDYRGQKVMINFWATWCPPCRAEMPDMQKFYEEKEVVILAVDMFETEQNLDNVKNFKNDFNLTFPILIDEGDVSTEYQILPIPTSYFVDSKGIIRHKSMGAMNYEQMIQAYEKMD</sequence>